<accession>A0ABW2BZX0</accession>
<reference evidence="2" key="1">
    <citation type="journal article" date="2019" name="Int. J. Syst. Evol. Microbiol.">
        <title>The Global Catalogue of Microorganisms (GCM) 10K type strain sequencing project: providing services to taxonomists for standard genome sequencing and annotation.</title>
        <authorList>
            <consortium name="The Broad Institute Genomics Platform"/>
            <consortium name="The Broad Institute Genome Sequencing Center for Infectious Disease"/>
            <person name="Wu L."/>
            <person name="Ma J."/>
        </authorList>
    </citation>
    <scope>NUCLEOTIDE SEQUENCE [LARGE SCALE GENOMIC DNA]</scope>
    <source>
        <strain evidence="2">KCTC 32255</strain>
    </source>
</reference>
<evidence type="ECO:0000313" key="1">
    <source>
        <dbReference type="EMBL" id="MFC6867783.1"/>
    </source>
</evidence>
<keyword evidence="2" id="KW-1185">Reference proteome</keyword>
<dbReference type="Proteomes" id="UP001596337">
    <property type="component" value="Unassembled WGS sequence"/>
</dbReference>
<proteinExistence type="predicted"/>
<protein>
    <recommendedName>
        <fullName evidence="3">Excreted virulence factor EspC, type VII ESX diderm</fullName>
    </recommendedName>
</protein>
<name>A0ABW2BZX0_9PSEU</name>
<evidence type="ECO:0000313" key="2">
    <source>
        <dbReference type="Proteomes" id="UP001596337"/>
    </source>
</evidence>
<evidence type="ECO:0008006" key="3">
    <source>
        <dbReference type="Google" id="ProtNLM"/>
    </source>
</evidence>
<gene>
    <name evidence="1" type="ORF">ACFQGD_11560</name>
</gene>
<sequence length="93" mass="9657">MPDIDVDRTALNGFAAKLRNASSDLENTTNPPEVPEAGDATGILGSMLSHLTQSMAGAATGLGAAGDAVANGRDIFQETEDTNRGRMDRVLPE</sequence>
<dbReference type="RefSeq" id="WP_345396563.1">
    <property type="nucleotide sequence ID" value="NZ_BAABLA010000025.1"/>
</dbReference>
<comment type="caution">
    <text evidence="1">The sequence shown here is derived from an EMBL/GenBank/DDBJ whole genome shotgun (WGS) entry which is preliminary data.</text>
</comment>
<dbReference type="EMBL" id="JBHSXX010000001">
    <property type="protein sequence ID" value="MFC6867783.1"/>
    <property type="molecule type" value="Genomic_DNA"/>
</dbReference>
<organism evidence="1 2">
    <name type="scientific">Haloechinothrix salitolerans</name>
    <dbReference type="NCBI Taxonomy" id="926830"/>
    <lineage>
        <taxon>Bacteria</taxon>
        <taxon>Bacillati</taxon>
        <taxon>Actinomycetota</taxon>
        <taxon>Actinomycetes</taxon>
        <taxon>Pseudonocardiales</taxon>
        <taxon>Pseudonocardiaceae</taxon>
        <taxon>Haloechinothrix</taxon>
    </lineage>
</organism>